<organism evidence="2 3">
    <name type="scientific">Triparma retinervis</name>
    <dbReference type="NCBI Taxonomy" id="2557542"/>
    <lineage>
        <taxon>Eukaryota</taxon>
        <taxon>Sar</taxon>
        <taxon>Stramenopiles</taxon>
        <taxon>Ochrophyta</taxon>
        <taxon>Bolidophyceae</taxon>
        <taxon>Parmales</taxon>
        <taxon>Triparmaceae</taxon>
        <taxon>Triparma</taxon>
    </lineage>
</organism>
<dbReference type="OrthoDB" id="434619at2759"/>
<keyword evidence="3" id="KW-1185">Reference proteome</keyword>
<evidence type="ECO:0000256" key="1">
    <source>
        <dbReference type="SAM" id="MobiDB-lite"/>
    </source>
</evidence>
<name>A0A9W7DPD6_9STRA</name>
<accession>A0A9W7DPD6</accession>
<comment type="caution">
    <text evidence="2">The sequence shown here is derived from an EMBL/GenBank/DDBJ whole genome shotgun (WGS) entry which is preliminary data.</text>
</comment>
<feature type="region of interest" description="Disordered" evidence="1">
    <location>
        <begin position="1"/>
        <end position="20"/>
    </location>
</feature>
<gene>
    <name evidence="2" type="ORF">TrRE_jg543</name>
</gene>
<reference evidence="2" key="1">
    <citation type="submission" date="2022-07" db="EMBL/GenBank/DDBJ databases">
        <title>Genome analysis of Parmales, a sister group of diatoms, reveals the evolutionary specialization of diatoms from phago-mixotrophs to photoautotrophs.</title>
        <authorList>
            <person name="Ban H."/>
            <person name="Sato S."/>
            <person name="Yoshikawa S."/>
            <person name="Kazumasa Y."/>
            <person name="Nakamura Y."/>
            <person name="Ichinomiya M."/>
            <person name="Saitoh K."/>
            <person name="Sato N."/>
            <person name="Blanc-Mathieu R."/>
            <person name="Endo H."/>
            <person name="Kuwata A."/>
            <person name="Ogata H."/>
        </authorList>
    </citation>
    <scope>NUCLEOTIDE SEQUENCE</scope>
</reference>
<dbReference type="Proteomes" id="UP001165082">
    <property type="component" value="Unassembled WGS sequence"/>
</dbReference>
<proteinExistence type="predicted"/>
<dbReference type="EMBL" id="BRXZ01004481">
    <property type="protein sequence ID" value="GMH49727.1"/>
    <property type="molecule type" value="Genomic_DNA"/>
</dbReference>
<dbReference type="AlphaFoldDB" id="A0A9W7DPD6"/>
<evidence type="ECO:0000313" key="2">
    <source>
        <dbReference type="EMBL" id="GMH49727.1"/>
    </source>
</evidence>
<protein>
    <submittedName>
        <fullName evidence="2">Uncharacterized protein</fullName>
    </submittedName>
</protein>
<sequence>MLPYLREDENEAPPPPPSPARMRAVAIVDNLGNFQGLLDPGAHCLFFSVCSGPGDTQVRSGKVGREGRT</sequence>
<evidence type="ECO:0000313" key="3">
    <source>
        <dbReference type="Proteomes" id="UP001165082"/>
    </source>
</evidence>